<keyword evidence="5" id="KW-1133">Transmembrane helix</keyword>
<dbReference type="Proteomes" id="UP000195402">
    <property type="component" value="Unassembled WGS sequence"/>
</dbReference>
<organism evidence="6 7">
    <name type="scientific">Macleaya cordata</name>
    <name type="common">Five-seeded plume-poppy</name>
    <name type="synonym">Bocconia cordata</name>
    <dbReference type="NCBI Taxonomy" id="56857"/>
    <lineage>
        <taxon>Eukaryota</taxon>
        <taxon>Viridiplantae</taxon>
        <taxon>Streptophyta</taxon>
        <taxon>Embryophyta</taxon>
        <taxon>Tracheophyta</taxon>
        <taxon>Spermatophyta</taxon>
        <taxon>Magnoliopsida</taxon>
        <taxon>Ranunculales</taxon>
        <taxon>Papaveraceae</taxon>
        <taxon>Papaveroideae</taxon>
        <taxon>Macleaya</taxon>
    </lineage>
</organism>
<dbReference type="InterPro" id="IPR036396">
    <property type="entry name" value="Cyt_P450_sf"/>
</dbReference>
<dbReference type="SUPFAM" id="SSF48264">
    <property type="entry name" value="Cytochrome P450"/>
    <property type="match status" value="3"/>
</dbReference>
<reference evidence="6 7" key="1">
    <citation type="journal article" date="2017" name="Mol. Plant">
        <title>The Genome of Medicinal Plant Macleaya cordata Provides New Insights into Benzylisoquinoline Alkaloids Metabolism.</title>
        <authorList>
            <person name="Liu X."/>
            <person name="Liu Y."/>
            <person name="Huang P."/>
            <person name="Ma Y."/>
            <person name="Qing Z."/>
            <person name="Tang Q."/>
            <person name="Cao H."/>
            <person name="Cheng P."/>
            <person name="Zheng Y."/>
            <person name="Yuan Z."/>
            <person name="Zhou Y."/>
            <person name="Liu J."/>
            <person name="Tang Z."/>
            <person name="Zhuo Y."/>
            <person name="Zhang Y."/>
            <person name="Yu L."/>
            <person name="Huang J."/>
            <person name="Yang P."/>
            <person name="Peng Q."/>
            <person name="Zhang J."/>
            <person name="Jiang W."/>
            <person name="Zhang Z."/>
            <person name="Lin K."/>
            <person name="Ro D.K."/>
            <person name="Chen X."/>
            <person name="Xiong X."/>
            <person name="Shang Y."/>
            <person name="Huang S."/>
            <person name="Zeng J."/>
        </authorList>
    </citation>
    <scope>NUCLEOTIDE SEQUENCE [LARGE SCALE GENOMIC DNA]</scope>
    <source>
        <strain evidence="7">cv. BLH2017</strain>
        <tissue evidence="6">Root</tissue>
    </source>
</reference>
<comment type="cofactor">
    <cofactor evidence="4">
        <name>heme</name>
        <dbReference type="ChEBI" id="CHEBI:30413"/>
    </cofactor>
</comment>
<dbReference type="Pfam" id="PF00067">
    <property type="entry name" value="p450"/>
    <property type="match status" value="3"/>
</dbReference>
<evidence type="ECO:0000313" key="6">
    <source>
        <dbReference type="EMBL" id="OVA20835.1"/>
    </source>
</evidence>
<feature type="transmembrane region" description="Helical" evidence="5">
    <location>
        <begin position="245"/>
        <end position="263"/>
    </location>
</feature>
<dbReference type="PRINTS" id="PR00385">
    <property type="entry name" value="P450"/>
</dbReference>
<dbReference type="CDD" id="cd11072">
    <property type="entry name" value="CYP71-like"/>
    <property type="match status" value="3"/>
</dbReference>
<accession>A0A200RDP5</accession>
<keyword evidence="4" id="KW-0349">Heme</keyword>
<dbReference type="InterPro" id="IPR002401">
    <property type="entry name" value="Cyt_P450_E_grp-I"/>
</dbReference>
<dbReference type="PANTHER" id="PTHR47955">
    <property type="entry name" value="CYTOCHROME P450 FAMILY 71 PROTEIN"/>
    <property type="match status" value="1"/>
</dbReference>
<dbReference type="STRING" id="56857.A0A200RDP5"/>
<dbReference type="InterPro" id="IPR017972">
    <property type="entry name" value="Cyt_P450_CS"/>
</dbReference>
<dbReference type="GO" id="GO:0005506">
    <property type="term" value="F:iron ion binding"/>
    <property type="evidence" value="ECO:0007669"/>
    <property type="project" value="InterPro"/>
</dbReference>
<dbReference type="GO" id="GO:0033075">
    <property type="term" value="P:isoquinoline alkaloid biosynthetic process"/>
    <property type="evidence" value="ECO:0007669"/>
    <property type="project" value="UniProtKB-ARBA"/>
</dbReference>
<protein>
    <submittedName>
        <fullName evidence="6">Cytochrome P450</fullName>
    </submittedName>
</protein>
<dbReference type="GO" id="GO:0004497">
    <property type="term" value="F:monooxygenase activity"/>
    <property type="evidence" value="ECO:0007669"/>
    <property type="project" value="InterPro"/>
</dbReference>
<dbReference type="InParanoid" id="A0A200RDP5"/>
<evidence type="ECO:0000256" key="5">
    <source>
        <dbReference type="SAM" id="Phobius"/>
    </source>
</evidence>
<dbReference type="PRINTS" id="PR00463">
    <property type="entry name" value="EP450I"/>
</dbReference>
<keyword evidence="5" id="KW-0812">Transmembrane</keyword>
<proteinExistence type="inferred from homology"/>
<keyword evidence="7" id="KW-1185">Reference proteome</keyword>
<evidence type="ECO:0000256" key="4">
    <source>
        <dbReference type="PIRSR" id="PIRSR602401-1"/>
    </source>
</evidence>
<dbReference type="Gene3D" id="1.10.630.10">
    <property type="entry name" value="Cytochrome P450"/>
    <property type="match status" value="3"/>
</dbReference>
<keyword evidence="3 4" id="KW-0408">Iron</keyword>
<evidence type="ECO:0000256" key="1">
    <source>
        <dbReference type="ARBA" id="ARBA00010617"/>
    </source>
</evidence>
<dbReference type="OrthoDB" id="1470350at2759"/>
<dbReference type="EMBL" id="MVGT01000057">
    <property type="protein sequence ID" value="OVA20835.1"/>
    <property type="molecule type" value="Genomic_DNA"/>
</dbReference>
<dbReference type="PANTHER" id="PTHR47955:SF15">
    <property type="entry name" value="CYTOCHROME P450 71A2-LIKE"/>
    <property type="match status" value="1"/>
</dbReference>
<keyword evidence="5" id="KW-0472">Membrane</keyword>
<evidence type="ECO:0000313" key="7">
    <source>
        <dbReference type="Proteomes" id="UP000195402"/>
    </source>
</evidence>
<name>A0A200RDP5_MACCD</name>
<feature type="binding site" description="axial binding residue" evidence="4">
    <location>
        <position position="975"/>
    </location>
    <ligand>
        <name>heme</name>
        <dbReference type="ChEBI" id="CHEBI:30413"/>
    </ligand>
    <ligandPart>
        <name>Fe</name>
        <dbReference type="ChEBI" id="CHEBI:18248"/>
    </ligandPart>
</feature>
<dbReference type="InterPro" id="IPR001128">
    <property type="entry name" value="Cyt_P450"/>
</dbReference>
<sequence>MYQSKKKKSRSTCGDDEEKDEDFVDVLLGIEEEDYTIGVPFSRDNIKALILLRTSNKYHNLPPSPSKLPIIGNLHQLSSPPHHSLHFLSLKHGPLMFLHLGQVPNLIVSSASMAQEIMKTHDLACSSRPNSRIAKRILYDKDVAAAPYGEYWRQVRKICILQLLSPKRVQSYRFVREEEIALMIEKIKQNSCTSSSSSSSSSDLVDLSKTLALLANDIISRVALGKKYRGEDEGGSGYKKMIGEFLALLIVIDIGELIPWLGWVNYFNGLNSRIEKSFKEVDSFLEQVIEDHMYKRKKKKKKMMSENGGDVYEEEKEEDFVDVLLGIEEDCSIGIPFSKDNIKALILDMFSAGTDTTYTVIEWAMAELVRHPEIMKEVQKEVRSITRSGQSKVTEDDIQQMPYLRSVIKETLRLHPPIPLLVPRESTENIKIDGYDIPAKTRIIVNAWAIGRDSESWEEPEKFRPERFLNEGSLIDFKGHDFQLIPFGAGRRGCPGIYLAMATVELALANLLNEFCWEMPNGIRNEDLDMVEGTGLTIHKKTALVLKARPHSKRKLNLPPSPPNKLPILGHLHQLGTLPHVTLRRLAQKHGPLMLLHLGHAPTLVVSSPDAAREITKTHDIVFSSRPHVDFGKTLFYDKDLSLAPYGEYWRQMRKICILHLLSAKRVQSYRSVSEQETAVMMEKISASMGRHVVNLTEILMSFSSDVVCRVALGKKYSGEEVGSKFGEIMVNLAHLLGVFNVADYIPWLAWVNNFNGLNEKAEKTFRELDGFLEVVIEEHIHRKKERVNGGTVGNGDIVEEDLVDVLLGIANDGSTGGVSLGRDSIKAIILDMFAAGTDTSHATLEWAMAELLKHPQIMKEVQKEVRDIARGKPNITEDDLDKMHYLQLVIKETLRFHPPATLLVPRESTEDIKLQGYDIPAKTRLIINAWAIGRDPNSWTEPEKFEPKRFMNSSIDYKGQHFELIPFGAGRRGCPGTLFATSTIELGLANLLYRYDWGLPNGATEDELDMAESGPGIVIHKKSPLLKIRKLNNNNLPPSPPNKLPIIGHLHQLGTILPHKSLQSLAKRHGPDFMLLHLGHAPTIVVSSAKAAKEIMKTHDLVFSSRPPLNFAKKIFYNKDMAFAVYGEYWRQIRKISILHLLSTKRVQSYQLMKEEETAVMIDKISSSASTGRVVNLSEILMWFASDIICRAAFGKKYSGDEVGRKIGEKLMDLIYVMGVFNIADYVPWLAWVNNFNGLKWKMEKTFRELDGFLERVVEEHIHNRSNRKERSNGGSGGGCGEEDDLLDVLCGLEKDGSIGRDNIKAVILDMFAAGTDTSDALLVWAMAELLKHPQIMKKVQKEIREIGRGKPSVTENDLEKMYYLQSVIKETLRLHPPATLLLPRESTEDIKLQGYDIPSKTRVIINAWAIGRDPNSWLDPDKFEPERFTSSSIDYKGQNFEFIPFGAGRRGCPGTLFATSTIELGLANLLYRYDWALPDGVREDELDMAESGPGVVTHKKSPLLLVATHHHFHA</sequence>
<keyword evidence="2 4" id="KW-0479">Metal-binding</keyword>
<dbReference type="GO" id="GO:0016705">
    <property type="term" value="F:oxidoreductase activity, acting on paired donors, with incorporation or reduction of molecular oxygen"/>
    <property type="evidence" value="ECO:0007669"/>
    <property type="project" value="InterPro"/>
</dbReference>
<dbReference type="OMA" id="FWVRRGF"/>
<gene>
    <name evidence="6" type="ORF">BVC80_887g129</name>
</gene>
<evidence type="ECO:0000256" key="2">
    <source>
        <dbReference type="ARBA" id="ARBA00022723"/>
    </source>
</evidence>
<comment type="caution">
    <text evidence="6">The sequence shown here is derived from an EMBL/GenBank/DDBJ whole genome shotgun (WGS) entry which is preliminary data.</text>
</comment>
<dbReference type="FunFam" id="1.10.630.10:FF:000011">
    <property type="entry name" value="Cytochrome P450 83B1"/>
    <property type="match status" value="3"/>
</dbReference>
<evidence type="ECO:0000256" key="3">
    <source>
        <dbReference type="ARBA" id="ARBA00023004"/>
    </source>
</evidence>
<dbReference type="GO" id="GO:0020037">
    <property type="term" value="F:heme binding"/>
    <property type="evidence" value="ECO:0007669"/>
    <property type="project" value="InterPro"/>
</dbReference>
<comment type="similarity">
    <text evidence="1">Belongs to the cytochrome P450 family.</text>
</comment>
<dbReference type="PROSITE" id="PS00086">
    <property type="entry name" value="CYTOCHROME_P450"/>
    <property type="match status" value="3"/>
</dbReference>